<feature type="compositionally biased region" description="Pro residues" evidence="1">
    <location>
        <begin position="873"/>
        <end position="884"/>
    </location>
</feature>
<comment type="caution">
    <text evidence="5">The sequence shown here is derived from an EMBL/GenBank/DDBJ whole genome shotgun (WGS) entry which is preliminary data.</text>
</comment>
<accession>A0A6L2Q6I6</accession>
<protein>
    <recommendedName>
        <fullName evidence="4">Calcium-activated chloride channel N-terminal domain-containing protein</fullName>
    </recommendedName>
</protein>
<evidence type="ECO:0000256" key="1">
    <source>
        <dbReference type="SAM" id="MobiDB-lite"/>
    </source>
</evidence>
<feature type="compositionally biased region" description="Low complexity" evidence="1">
    <location>
        <begin position="1160"/>
        <end position="1169"/>
    </location>
</feature>
<dbReference type="Gene3D" id="3.40.50.410">
    <property type="entry name" value="von Willebrand factor, type A domain"/>
    <property type="match status" value="1"/>
</dbReference>
<dbReference type="InterPro" id="IPR013642">
    <property type="entry name" value="CLCA_N"/>
</dbReference>
<dbReference type="Proteomes" id="UP000502823">
    <property type="component" value="Unassembled WGS sequence"/>
</dbReference>
<feature type="compositionally biased region" description="Low complexity" evidence="1">
    <location>
        <begin position="968"/>
        <end position="999"/>
    </location>
</feature>
<feature type="signal peptide" evidence="3">
    <location>
        <begin position="1"/>
        <end position="23"/>
    </location>
</feature>
<feature type="domain" description="Calcium-activated chloride channel N-terminal" evidence="4">
    <location>
        <begin position="26"/>
        <end position="269"/>
    </location>
</feature>
<feature type="region of interest" description="Disordered" evidence="1">
    <location>
        <begin position="1160"/>
        <end position="1180"/>
    </location>
</feature>
<evidence type="ECO:0000313" key="6">
    <source>
        <dbReference type="Proteomes" id="UP000502823"/>
    </source>
</evidence>
<keyword evidence="3" id="KW-0732">Signal</keyword>
<feature type="region of interest" description="Disordered" evidence="1">
    <location>
        <begin position="949"/>
        <end position="1005"/>
    </location>
</feature>
<dbReference type="AlphaFoldDB" id="A0A6L2Q6I6"/>
<dbReference type="OrthoDB" id="687730at2759"/>
<name>A0A6L2Q6I6_COPFO</name>
<feature type="region of interest" description="Disordered" evidence="1">
    <location>
        <begin position="873"/>
        <end position="905"/>
    </location>
</feature>
<feature type="chain" id="PRO_5026742043" description="Calcium-activated chloride channel N-terminal domain-containing protein" evidence="3">
    <location>
        <begin position="24"/>
        <end position="1180"/>
    </location>
</feature>
<evidence type="ECO:0000259" key="4">
    <source>
        <dbReference type="Pfam" id="PF08434"/>
    </source>
</evidence>
<dbReference type="GO" id="GO:0032991">
    <property type="term" value="C:protein-containing complex"/>
    <property type="evidence" value="ECO:0007669"/>
    <property type="project" value="UniProtKB-ARBA"/>
</dbReference>
<proteinExistence type="predicted"/>
<keyword evidence="2" id="KW-0812">Transmembrane</keyword>
<reference evidence="6" key="1">
    <citation type="submission" date="2020-01" db="EMBL/GenBank/DDBJ databases">
        <title>Draft genome sequence of the Termite Coptotermes fromosanus.</title>
        <authorList>
            <person name="Itakura S."/>
            <person name="Yosikawa Y."/>
            <person name="Umezawa K."/>
        </authorList>
    </citation>
    <scope>NUCLEOTIDE SEQUENCE [LARGE SCALE GENOMIC DNA]</scope>
</reference>
<keyword evidence="2" id="KW-1133">Transmembrane helix</keyword>
<evidence type="ECO:0000256" key="2">
    <source>
        <dbReference type="SAM" id="Phobius"/>
    </source>
</evidence>
<dbReference type="InParanoid" id="A0A6L2Q6I6"/>
<dbReference type="EMBL" id="BLKM01002298">
    <property type="protein sequence ID" value="GFG40551.1"/>
    <property type="molecule type" value="Genomic_DNA"/>
</dbReference>
<organism evidence="5 6">
    <name type="scientific">Coptotermes formosanus</name>
    <name type="common">Formosan subterranean termite</name>
    <dbReference type="NCBI Taxonomy" id="36987"/>
    <lineage>
        <taxon>Eukaryota</taxon>
        <taxon>Metazoa</taxon>
        <taxon>Ecdysozoa</taxon>
        <taxon>Arthropoda</taxon>
        <taxon>Hexapoda</taxon>
        <taxon>Insecta</taxon>
        <taxon>Pterygota</taxon>
        <taxon>Neoptera</taxon>
        <taxon>Polyneoptera</taxon>
        <taxon>Dictyoptera</taxon>
        <taxon>Blattodea</taxon>
        <taxon>Blattoidea</taxon>
        <taxon>Termitoidae</taxon>
        <taxon>Rhinotermitidae</taxon>
        <taxon>Coptotermes</taxon>
    </lineage>
</organism>
<keyword evidence="6" id="KW-1185">Reference proteome</keyword>
<evidence type="ECO:0000313" key="5">
    <source>
        <dbReference type="EMBL" id="GFG40551.1"/>
    </source>
</evidence>
<gene>
    <name evidence="5" type="ORF">Cfor_04473</name>
</gene>
<keyword evidence="2" id="KW-0472">Membrane</keyword>
<dbReference type="Pfam" id="PF08434">
    <property type="entry name" value="CLCA"/>
    <property type="match status" value="1"/>
</dbReference>
<feature type="transmembrane region" description="Helical" evidence="2">
    <location>
        <begin position="919"/>
        <end position="943"/>
    </location>
</feature>
<dbReference type="InterPro" id="IPR036465">
    <property type="entry name" value="vWFA_dom_sf"/>
</dbReference>
<evidence type="ECO:0000256" key="3">
    <source>
        <dbReference type="SAM" id="SignalP"/>
    </source>
</evidence>
<dbReference type="SUPFAM" id="SSF53300">
    <property type="entry name" value="vWA-like"/>
    <property type="match status" value="1"/>
</dbReference>
<sequence length="1180" mass="129303">MGYRIIFSSVVALLWVFPLLLHAGPVTFNDGGYDGVVVSIADNVPAHDCRNVLDKLEMSMTEASQFLHHSLGGRAYWRSVTVLLPETWPSNCVGRSVIGSSGERADISIGVPHPVFGNAPWTQQSRGCGQPGDIIHLSYRKLQNIGRSLVQQWAKYRYGVFDEVGYKSDPVYPTCYQGDRGQNQVTGCSDLPIHEMGLCENSGSWYNISELVHPDASSSIMFAAEAPQMTRFCDARTHNRYAPTKHNLICNRRSTSEVILQHDDFVNSVEDSSAFANTTPVFHYKRRLLTRYVLVIEDTRDMLIRESWTFLRSAIRKWVGHDLPANTEVGIVLSNDTTGHRLLPLSPLSTHARSQVSGTIPFTPGDSHTEACLRCGIRQALDMLHERHRIRGPASSVIVVIAPGMDYSSTDMDQLLNEAVQDAVRIATINYPALLRPLSLEQLAQHTGGPYYTVQEQHYNIATSYISTYFKLANVMFSIAAHFYEGSITGMPLEIHRRELSDDGRSSVTGSFVLDESVGEPAQFTVFTHNIENPLIRSISLVSPSQVVYSAQSDSLFAVRLLKLSANINETGTWTYTIERYPGNPQPHFVQVMATPRSSTAPVVRARAWTSSGILPLVIYTEVKRGDYPVLGAKVEVTAIYPASNVSSTLYKEKFELLDTGSGDPDITKGDGVYSRYFIMGRGGPGVYTFEVTVTDNGNTAYSWQETLSIPASDSGVQCCGSVVPTLAAQPLAPFQRVLPPISYTIGYPYDDVSVGPVFGRIGDLRVEILAADLKARLTWTAPDMGGFSVAHYELRYARTVSDIVDRFETSMSWEYGTPFPLAPGSETSFTLDFTRNPSLLDTPLFYAIRGFTDSAQNSAGGPVSNWVRVLVPSPPPPPPPPSTSPTSTYDISSWPSEGGDEDSVVPRIAKDSDLGLELILPIVGGVALLTICIAVYCYVCVLRRRHGNSDKKANNKGKHSATGKQQVTSPNTAVTVVPSSPVSVNNGSSNLSLSPSQTQDSNGLPQFDQCVDEKKRFSVAQLQQEEQMLQQQHEHMLQQQQHVTPHIVPNPNVSGISTISNGTNTLVRGRTLSPYQSWTASQLLHEHERRQSPYGAVGEEVMGGGNQTHQPPPVPPLPSFSAQHNGMYTAGPIYGVHPGTFVNGGYHRNGSLVPFNPSLQGSLSSVSSGDRKKRNVTMV</sequence>